<accession>A0A109D960</accession>
<comment type="caution">
    <text evidence="1">The sequence shown here is derived from an EMBL/GenBank/DDBJ whole genome shotgun (WGS) entry which is preliminary data.</text>
</comment>
<reference evidence="1 2" key="1">
    <citation type="submission" date="2015-11" db="EMBL/GenBank/DDBJ databases">
        <title>Draft WGS of Vibrio toranzoniae.</title>
        <authorList>
            <person name="Lasa A."/>
            <person name="Romalde J.L."/>
        </authorList>
    </citation>
    <scope>NUCLEOTIDE SEQUENCE [LARGE SCALE GENOMIC DNA]</scope>
    <source>
        <strain evidence="1 2">Vb 10.8</strain>
    </source>
</reference>
<gene>
    <name evidence="1" type="ORF">APQ14_07830</name>
</gene>
<organism evidence="1 2">
    <name type="scientific">Vibrio toranzoniae</name>
    <dbReference type="NCBI Taxonomy" id="1194427"/>
    <lineage>
        <taxon>Bacteria</taxon>
        <taxon>Pseudomonadati</taxon>
        <taxon>Pseudomonadota</taxon>
        <taxon>Gammaproteobacteria</taxon>
        <taxon>Vibrionales</taxon>
        <taxon>Vibrionaceae</taxon>
        <taxon>Vibrio</taxon>
    </lineage>
</organism>
<protein>
    <submittedName>
        <fullName evidence="1">Uncharacterized protein</fullName>
    </submittedName>
</protein>
<keyword evidence="2" id="KW-1185">Reference proteome</keyword>
<dbReference type="Proteomes" id="UP000057389">
    <property type="component" value="Unassembled WGS sequence"/>
</dbReference>
<dbReference type="OrthoDB" id="9181631at2"/>
<dbReference type="EMBL" id="LMXU01000016">
    <property type="protein sequence ID" value="KWU01195.1"/>
    <property type="molecule type" value="Genomic_DNA"/>
</dbReference>
<dbReference type="GeneID" id="300178946"/>
<evidence type="ECO:0000313" key="2">
    <source>
        <dbReference type="Proteomes" id="UP000057389"/>
    </source>
</evidence>
<dbReference type="AlphaFoldDB" id="A0A109D960"/>
<proteinExistence type="predicted"/>
<dbReference type="RefSeq" id="WP_060468126.1">
    <property type="nucleotide sequence ID" value="NZ_AP025514.1"/>
</dbReference>
<evidence type="ECO:0000313" key="1">
    <source>
        <dbReference type="EMBL" id="KWU01195.1"/>
    </source>
</evidence>
<name>A0A109D960_9VIBR</name>
<sequence length="448" mass="51675">MRITNSTFRGGEPSSANACVGSNGSPSYVEYAKGFSKAANLIIDKALDRENTHFHVDDMVYPACFNMRHSVELRLKGAIEDLEVIAKWKGGRIEFDLVGSHDIGNIWAFFKRESEALDIRYQALNEKIEPTILDIADVDATGQTFRYAVDRESQRHLTDVAIINFNVLKAKFTSLEKELDNLLFLNQFLREEYSLNTFTTKLSRQQLFSLADELPNIASWRNDSFKETKKKLMEQFSLGSRDLSKAIDIIKYNYELNHKIESRLPLKGIDEYNLIWFLDFWMELNPEILSRQSKKSGLVKLDVDSIMESLERDAKVKAKFWENLNGYLTPESLAGLNAIFYFARDKKFSERYVTSYENELKESTMYFNDDSNGVWSSIMHIADKTNFFDNLVMSLFFLHYNDLAEELIEIYGVSDAFNWLDKARTRELFSLPELAGYSLVNPSNQVGD</sequence>